<dbReference type="InterPro" id="IPR050879">
    <property type="entry name" value="Acyltransferase_3"/>
</dbReference>
<feature type="signal peptide" evidence="2">
    <location>
        <begin position="1"/>
        <end position="19"/>
    </location>
</feature>
<feature type="transmembrane region" description="Helical" evidence="1">
    <location>
        <begin position="259"/>
        <end position="276"/>
    </location>
</feature>
<dbReference type="GO" id="GO:0016020">
    <property type="term" value="C:membrane"/>
    <property type="evidence" value="ECO:0007669"/>
    <property type="project" value="TreeGrafter"/>
</dbReference>
<keyword evidence="1" id="KW-0812">Transmembrane</keyword>
<keyword evidence="4" id="KW-0808">Transferase</keyword>
<dbReference type="PANTHER" id="PTHR23028">
    <property type="entry name" value="ACETYLTRANSFERASE"/>
    <property type="match status" value="1"/>
</dbReference>
<proteinExistence type="predicted"/>
<evidence type="ECO:0000259" key="3">
    <source>
        <dbReference type="Pfam" id="PF01757"/>
    </source>
</evidence>
<keyword evidence="1" id="KW-0472">Membrane</keyword>
<feature type="transmembrane region" description="Helical" evidence="1">
    <location>
        <begin position="313"/>
        <end position="332"/>
    </location>
</feature>
<accession>A0A516SIF1</accession>
<dbReference type="Proteomes" id="UP000317550">
    <property type="component" value="Chromosome"/>
</dbReference>
<feature type="domain" description="Acyltransferase 3" evidence="3">
    <location>
        <begin position="2"/>
        <end position="329"/>
    </location>
</feature>
<protein>
    <submittedName>
        <fullName evidence="4">Acyltransferase</fullName>
    </submittedName>
</protein>
<dbReference type="RefSeq" id="WP_144279311.1">
    <property type="nucleotide sequence ID" value="NZ_CP041730.1"/>
</dbReference>
<gene>
    <name evidence="4" type="ORF">FNU76_17115</name>
</gene>
<feature type="transmembrane region" description="Helical" evidence="1">
    <location>
        <begin position="288"/>
        <end position="307"/>
    </location>
</feature>
<keyword evidence="4" id="KW-0012">Acyltransferase</keyword>
<dbReference type="EMBL" id="CP041730">
    <property type="protein sequence ID" value="QDQ27924.1"/>
    <property type="molecule type" value="Genomic_DNA"/>
</dbReference>
<dbReference type="KEGG" id="cari:FNU76_17115"/>
<dbReference type="Pfam" id="PF01757">
    <property type="entry name" value="Acyl_transf_3"/>
    <property type="match status" value="1"/>
</dbReference>
<evidence type="ECO:0000313" key="4">
    <source>
        <dbReference type="EMBL" id="QDQ27924.1"/>
    </source>
</evidence>
<keyword evidence="2" id="KW-0732">Signal</keyword>
<sequence length="357" mass="40804">MILALSVFLAHATSVFGTASGMNGATTTLTRESLNIFVWSGHAVFAFFILSGYYMAMVICQKYSKLEDGTKRFYFNRALRLYPTNWVILALYLLFFIVSNTPSFMLLDSAPGKAWLTPLAIFSNVFFLGAELIPFKDLSNWNLVLGPIWSLSVEVYFYILAPFIVTRSIRFIALLALASGMLRLTLYHFGVAVVPWRYFFFPSDLVFFLMGVLVYRLHEQVKDAARMKLGEPLAAVALFGFIAYEPFWRYLDLDQWECWVFYILVCVCTPFLFKLTKNSKLDTFIGQLAFPVYLGHQLVFSVVLRYYKGSLDKTVLSLAMTLALAIVIYFAVDKPLEAYRKRVRQAKPAPRPRLAYA</sequence>
<feature type="transmembrane region" description="Helical" evidence="1">
    <location>
        <begin position="198"/>
        <end position="217"/>
    </location>
</feature>
<keyword evidence="5" id="KW-1185">Reference proteome</keyword>
<dbReference type="GO" id="GO:0000271">
    <property type="term" value="P:polysaccharide biosynthetic process"/>
    <property type="evidence" value="ECO:0007669"/>
    <property type="project" value="TreeGrafter"/>
</dbReference>
<reference evidence="5" key="1">
    <citation type="submission" date="2019-07" db="EMBL/GenBank/DDBJ databases">
        <title>Chitinimonas sp. nov., isolated from Ny-Alesund, arctica soil.</title>
        <authorList>
            <person name="Xu Q."/>
            <person name="Peng F."/>
        </authorList>
    </citation>
    <scope>NUCLEOTIDE SEQUENCE [LARGE SCALE GENOMIC DNA]</scope>
    <source>
        <strain evidence="5">R3-44</strain>
    </source>
</reference>
<keyword evidence="1" id="KW-1133">Transmembrane helix</keyword>
<organism evidence="4 5">
    <name type="scientific">Chitinimonas arctica</name>
    <dbReference type="NCBI Taxonomy" id="2594795"/>
    <lineage>
        <taxon>Bacteria</taxon>
        <taxon>Pseudomonadati</taxon>
        <taxon>Pseudomonadota</taxon>
        <taxon>Betaproteobacteria</taxon>
        <taxon>Neisseriales</taxon>
        <taxon>Chitinibacteraceae</taxon>
        <taxon>Chitinimonas</taxon>
    </lineage>
</organism>
<feature type="transmembrane region" description="Helical" evidence="1">
    <location>
        <begin position="229"/>
        <end position="247"/>
    </location>
</feature>
<feature type="transmembrane region" description="Helical" evidence="1">
    <location>
        <begin position="36"/>
        <end position="60"/>
    </location>
</feature>
<evidence type="ECO:0000313" key="5">
    <source>
        <dbReference type="Proteomes" id="UP000317550"/>
    </source>
</evidence>
<dbReference type="GO" id="GO:0016747">
    <property type="term" value="F:acyltransferase activity, transferring groups other than amino-acyl groups"/>
    <property type="evidence" value="ECO:0007669"/>
    <property type="project" value="InterPro"/>
</dbReference>
<feature type="transmembrane region" description="Helical" evidence="1">
    <location>
        <begin position="81"/>
        <end position="102"/>
    </location>
</feature>
<evidence type="ECO:0000256" key="1">
    <source>
        <dbReference type="SAM" id="Phobius"/>
    </source>
</evidence>
<evidence type="ECO:0000256" key="2">
    <source>
        <dbReference type="SAM" id="SignalP"/>
    </source>
</evidence>
<dbReference type="AlphaFoldDB" id="A0A516SIF1"/>
<name>A0A516SIF1_9NEIS</name>
<feature type="chain" id="PRO_5028145893" evidence="2">
    <location>
        <begin position="20"/>
        <end position="357"/>
    </location>
</feature>
<dbReference type="OrthoDB" id="9796461at2"/>
<dbReference type="PANTHER" id="PTHR23028:SF53">
    <property type="entry name" value="ACYL_TRANSF_3 DOMAIN-CONTAINING PROTEIN"/>
    <property type="match status" value="1"/>
</dbReference>
<dbReference type="InterPro" id="IPR002656">
    <property type="entry name" value="Acyl_transf_3_dom"/>
</dbReference>